<reference evidence="1" key="2">
    <citation type="submission" date="2015-06" db="UniProtKB">
        <authorList>
            <consortium name="EnsemblMetazoa"/>
        </authorList>
    </citation>
    <scope>IDENTIFICATION</scope>
</reference>
<accession>T1K679</accession>
<dbReference type="EMBL" id="CAEY01001593">
    <property type="status" value="NOT_ANNOTATED_CDS"/>
    <property type="molecule type" value="Genomic_DNA"/>
</dbReference>
<reference evidence="2" key="1">
    <citation type="submission" date="2011-08" db="EMBL/GenBank/DDBJ databases">
        <authorList>
            <person name="Rombauts S."/>
        </authorList>
    </citation>
    <scope>NUCLEOTIDE SEQUENCE</scope>
    <source>
        <strain evidence="2">London</strain>
    </source>
</reference>
<sequence>MISRLFVLSVSDNRYLYYRYDLPIKLSLTAKSSIIFDS</sequence>
<dbReference type="Proteomes" id="UP000015104">
    <property type="component" value="Unassembled WGS sequence"/>
</dbReference>
<name>T1K679_TETUR</name>
<dbReference type="AlphaFoldDB" id="T1K679"/>
<dbReference type="EnsemblMetazoa" id="tetur05g08910.1">
    <property type="protein sequence ID" value="tetur05g08910.1"/>
    <property type="gene ID" value="tetur05g08910"/>
</dbReference>
<evidence type="ECO:0000313" key="2">
    <source>
        <dbReference type="Proteomes" id="UP000015104"/>
    </source>
</evidence>
<keyword evidence="2" id="KW-1185">Reference proteome</keyword>
<evidence type="ECO:0000313" key="1">
    <source>
        <dbReference type="EnsemblMetazoa" id="tetur05g08910.1"/>
    </source>
</evidence>
<organism evidence="1 2">
    <name type="scientific">Tetranychus urticae</name>
    <name type="common">Two-spotted spider mite</name>
    <dbReference type="NCBI Taxonomy" id="32264"/>
    <lineage>
        <taxon>Eukaryota</taxon>
        <taxon>Metazoa</taxon>
        <taxon>Ecdysozoa</taxon>
        <taxon>Arthropoda</taxon>
        <taxon>Chelicerata</taxon>
        <taxon>Arachnida</taxon>
        <taxon>Acari</taxon>
        <taxon>Acariformes</taxon>
        <taxon>Trombidiformes</taxon>
        <taxon>Prostigmata</taxon>
        <taxon>Eleutherengona</taxon>
        <taxon>Raphignathae</taxon>
        <taxon>Tetranychoidea</taxon>
        <taxon>Tetranychidae</taxon>
        <taxon>Tetranychus</taxon>
    </lineage>
</organism>
<proteinExistence type="predicted"/>
<protein>
    <submittedName>
        <fullName evidence="1">Uncharacterized protein</fullName>
    </submittedName>
</protein>
<dbReference type="HOGENOM" id="CLU_3336178_0_0_1"/>